<evidence type="ECO:0000256" key="8">
    <source>
        <dbReference type="ARBA" id="ARBA00023180"/>
    </source>
</evidence>
<sequence length="525" mass="58793">MVDFPVLLDPYQQVRLSRSLVFLAHLLHLLLLQPGEVNSENFTVVGPGEFVLAHVGDEVEFPCHLSPYLDAEDMEILWFRSQAADVVHLYQGRRELYGQQMAQYQNRTELVKDDIADGSVSLRLHRVTPEDEGTYGCGFSSGDFSGEAIWELEVAGLGSDPHISLEGFKDGGIQLRCTSSGWYPKPQVQWRDHQGRCLTPQTEAIVKDAQGLFRLETSVIVLEGTHNNVSCSIQNSFLGQKKEFVVHIADVFLLRTSLWKSIFFGTLVGLLLLLALLTILALCFFEKQRRSQEKLKKQAEKDTGKLQMELDWRRAEGQAEWRAAQQHAVDVTLDPGSAHPSLEVSEDGKSVSSRRTAPGDPQRFSEQTCVLSRERFSRGRHYWEVHVGRRSRWFLGACLAAGPRAAPARLSPALGYWVLGLWNGCEYFVLDPHRVALAVRVPPRRVGVLLDCDAGKLSFFNVSDGSHIFTFTDKFSGALCAYFRPRAHDGSEHPDPLTICPLPVRGTCVPGEEEASDAYIQPYEP</sequence>
<keyword evidence="7" id="KW-1015">Disulfide bond</keyword>
<dbReference type="InterPro" id="IPR003879">
    <property type="entry name" value="Butyrophylin_SPRY"/>
</dbReference>
<proteinExistence type="inferred from homology"/>
<dbReference type="InterPro" id="IPR003877">
    <property type="entry name" value="SPRY_dom"/>
</dbReference>
<dbReference type="InterPro" id="IPR007110">
    <property type="entry name" value="Ig-like_dom"/>
</dbReference>
<dbReference type="InterPro" id="IPR013106">
    <property type="entry name" value="Ig_V-set"/>
</dbReference>
<evidence type="ECO:0000313" key="15">
    <source>
        <dbReference type="Proteomes" id="UP000694856"/>
    </source>
</evidence>
<dbReference type="PROSITE" id="PS50835">
    <property type="entry name" value="IG_LIKE"/>
    <property type="match status" value="2"/>
</dbReference>
<comment type="similarity">
    <text evidence="2">Belongs to the immunoglobulin superfamily. BTN/MOG family.</text>
</comment>
<keyword evidence="3 11" id="KW-0812">Transmembrane</keyword>
<dbReference type="PANTHER" id="PTHR24100">
    <property type="entry name" value="BUTYROPHILIN"/>
    <property type="match status" value="1"/>
</dbReference>
<dbReference type="Gene3D" id="2.60.40.10">
    <property type="entry name" value="Immunoglobulins"/>
    <property type="match status" value="2"/>
</dbReference>
<dbReference type="KEGG" id="cfr:102505860"/>
<dbReference type="PANTHER" id="PTHR24100:SF130">
    <property type="entry name" value="BUTYROPHILIN-LIKE PROTEIN 9"/>
    <property type="match status" value="1"/>
</dbReference>
<evidence type="ECO:0000256" key="2">
    <source>
        <dbReference type="ARBA" id="ARBA00007591"/>
    </source>
</evidence>
<evidence type="ECO:0000256" key="7">
    <source>
        <dbReference type="ARBA" id="ARBA00023157"/>
    </source>
</evidence>
<dbReference type="Pfam" id="PF07686">
    <property type="entry name" value="V-set"/>
    <property type="match status" value="1"/>
</dbReference>
<keyword evidence="15" id="KW-1185">Reference proteome</keyword>
<dbReference type="GeneID" id="102505860"/>
<dbReference type="InterPro" id="IPR013320">
    <property type="entry name" value="ConA-like_dom_sf"/>
</dbReference>
<comment type="subcellular location">
    <subcellularLocation>
        <location evidence="1">Membrane</location>
        <topology evidence="1">Single-pass type I membrane protein</topology>
    </subcellularLocation>
</comment>
<keyword evidence="5 11" id="KW-1133">Transmembrane helix</keyword>
<accession>A0A8B8STK5</accession>
<evidence type="ECO:0000256" key="6">
    <source>
        <dbReference type="ARBA" id="ARBA00023136"/>
    </source>
</evidence>
<feature type="transmembrane region" description="Helical" evidence="11">
    <location>
        <begin position="262"/>
        <end position="285"/>
    </location>
</feature>
<dbReference type="InterPro" id="IPR050504">
    <property type="entry name" value="IgSF_BTN/MOG"/>
</dbReference>
<dbReference type="InterPro" id="IPR001870">
    <property type="entry name" value="B30.2/SPRY"/>
</dbReference>
<dbReference type="GO" id="GO:0001817">
    <property type="term" value="P:regulation of cytokine production"/>
    <property type="evidence" value="ECO:0007669"/>
    <property type="project" value="TreeGrafter"/>
</dbReference>
<dbReference type="SUPFAM" id="SSF49899">
    <property type="entry name" value="Concanavalin A-like lectins/glucanases"/>
    <property type="match status" value="1"/>
</dbReference>
<evidence type="ECO:0000256" key="1">
    <source>
        <dbReference type="ARBA" id="ARBA00004479"/>
    </source>
</evidence>
<dbReference type="CDD" id="cd13733">
    <property type="entry name" value="SPRY_PRY_C-I_1"/>
    <property type="match status" value="1"/>
</dbReference>
<evidence type="ECO:0000259" key="13">
    <source>
        <dbReference type="PROSITE" id="PS50188"/>
    </source>
</evidence>
<dbReference type="PRINTS" id="PR01407">
    <property type="entry name" value="BUTYPHLNCDUF"/>
</dbReference>
<evidence type="ECO:0000256" key="11">
    <source>
        <dbReference type="SAM" id="Phobius"/>
    </source>
</evidence>
<feature type="domain" description="Ig-like" evidence="14">
    <location>
        <begin position="161"/>
        <end position="247"/>
    </location>
</feature>
<keyword evidence="9" id="KW-0393">Immunoglobulin domain</keyword>
<dbReference type="CDD" id="cd05713">
    <property type="entry name" value="IgV_MOG_like"/>
    <property type="match status" value="1"/>
</dbReference>
<dbReference type="FunFam" id="2.60.40.10:FF:000088">
    <property type="entry name" value="Butyrophilin subfamily 1 member A1"/>
    <property type="match status" value="1"/>
</dbReference>
<dbReference type="SMART" id="SM00406">
    <property type="entry name" value="IGv"/>
    <property type="match status" value="1"/>
</dbReference>
<dbReference type="InterPro" id="IPR036179">
    <property type="entry name" value="Ig-like_dom_sf"/>
</dbReference>
<feature type="domain" description="B30.2/SPRY" evidence="13">
    <location>
        <begin position="311"/>
        <end position="506"/>
    </location>
</feature>
<dbReference type="Pfam" id="PF22705">
    <property type="entry name" value="C2-set_3"/>
    <property type="match status" value="1"/>
</dbReference>
<dbReference type="GO" id="GO:0009897">
    <property type="term" value="C:external side of plasma membrane"/>
    <property type="evidence" value="ECO:0007669"/>
    <property type="project" value="TreeGrafter"/>
</dbReference>
<dbReference type="AlphaFoldDB" id="A0A8B8STK5"/>
<evidence type="ECO:0000313" key="16">
    <source>
        <dbReference type="RefSeq" id="XP_032333134.1"/>
    </source>
</evidence>
<dbReference type="RefSeq" id="XP_032333134.1">
    <property type="nucleotide sequence ID" value="XM_032477243.1"/>
</dbReference>
<evidence type="ECO:0000256" key="12">
    <source>
        <dbReference type="SAM" id="SignalP"/>
    </source>
</evidence>
<dbReference type="InterPro" id="IPR043136">
    <property type="entry name" value="B30.2/SPRY_sf"/>
</dbReference>
<dbReference type="Proteomes" id="UP000694856">
    <property type="component" value="Chromosome 3"/>
</dbReference>
<dbReference type="SMART" id="SM00409">
    <property type="entry name" value="IG"/>
    <property type="match status" value="1"/>
</dbReference>
<evidence type="ECO:0000256" key="3">
    <source>
        <dbReference type="ARBA" id="ARBA00022692"/>
    </source>
</evidence>
<dbReference type="Pfam" id="PF13765">
    <property type="entry name" value="PRY"/>
    <property type="match status" value="1"/>
</dbReference>
<dbReference type="SUPFAM" id="SSF48726">
    <property type="entry name" value="Immunoglobulin"/>
    <property type="match status" value="2"/>
</dbReference>
<keyword evidence="4 12" id="KW-0732">Signal</keyword>
<dbReference type="SMART" id="SM00449">
    <property type="entry name" value="SPRY"/>
    <property type="match status" value="1"/>
</dbReference>
<dbReference type="CTD" id="153579"/>
<dbReference type="Gene3D" id="2.60.120.920">
    <property type="match status" value="1"/>
</dbReference>
<evidence type="ECO:0000256" key="10">
    <source>
        <dbReference type="SAM" id="MobiDB-lite"/>
    </source>
</evidence>
<evidence type="ECO:0000259" key="14">
    <source>
        <dbReference type="PROSITE" id="PS50835"/>
    </source>
</evidence>
<feature type="region of interest" description="Disordered" evidence="10">
    <location>
        <begin position="334"/>
        <end position="364"/>
    </location>
</feature>
<evidence type="ECO:0000256" key="9">
    <source>
        <dbReference type="ARBA" id="ARBA00023319"/>
    </source>
</evidence>
<dbReference type="InterPro" id="IPR053896">
    <property type="entry name" value="BTN3A2-like_Ig-C"/>
</dbReference>
<dbReference type="Pfam" id="PF00622">
    <property type="entry name" value="SPRY"/>
    <property type="match status" value="1"/>
</dbReference>
<gene>
    <name evidence="16" type="primary">BTNL9</name>
</gene>
<dbReference type="PROSITE" id="PS50188">
    <property type="entry name" value="B302_SPRY"/>
    <property type="match status" value="1"/>
</dbReference>
<dbReference type="InterPro" id="IPR003599">
    <property type="entry name" value="Ig_sub"/>
</dbReference>
<feature type="signal peptide" evidence="12">
    <location>
        <begin position="1"/>
        <end position="39"/>
    </location>
</feature>
<keyword evidence="8" id="KW-0325">Glycoprotein</keyword>
<dbReference type="SMART" id="SM00589">
    <property type="entry name" value="PRY"/>
    <property type="match status" value="1"/>
</dbReference>
<dbReference type="GO" id="GO:0005102">
    <property type="term" value="F:signaling receptor binding"/>
    <property type="evidence" value="ECO:0007669"/>
    <property type="project" value="TreeGrafter"/>
</dbReference>
<dbReference type="GO" id="GO:0050852">
    <property type="term" value="P:T cell receptor signaling pathway"/>
    <property type="evidence" value="ECO:0007669"/>
    <property type="project" value="TreeGrafter"/>
</dbReference>
<dbReference type="InterPro" id="IPR006574">
    <property type="entry name" value="PRY"/>
</dbReference>
<keyword evidence="6 11" id="KW-0472">Membrane</keyword>
<organism evidence="15 16">
    <name type="scientific">Camelus ferus</name>
    <name type="common">Wild bactrian camel</name>
    <name type="synonym">Camelus bactrianus ferus</name>
    <dbReference type="NCBI Taxonomy" id="419612"/>
    <lineage>
        <taxon>Eukaryota</taxon>
        <taxon>Metazoa</taxon>
        <taxon>Chordata</taxon>
        <taxon>Craniata</taxon>
        <taxon>Vertebrata</taxon>
        <taxon>Euteleostomi</taxon>
        <taxon>Mammalia</taxon>
        <taxon>Eutheria</taxon>
        <taxon>Laurasiatheria</taxon>
        <taxon>Artiodactyla</taxon>
        <taxon>Tylopoda</taxon>
        <taxon>Camelidae</taxon>
        <taxon>Camelus</taxon>
    </lineage>
</organism>
<feature type="domain" description="Ig-like" evidence="14">
    <location>
        <begin position="34"/>
        <end position="137"/>
    </location>
</feature>
<protein>
    <submittedName>
        <fullName evidence="16">Butyrophilin-like protein 9 isoform X1</fullName>
    </submittedName>
</protein>
<reference evidence="16" key="1">
    <citation type="submission" date="2025-08" db="UniProtKB">
        <authorList>
            <consortium name="RefSeq"/>
        </authorList>
    </citation>
    <scope>IDENTIFICATION</scope>
    <source>
        <tissue evidence="16">Ear skin</tissue>
    </source>
</reference>
<name>A0A8B8STK5_CAMFR</name>
<evidence type="ECO:0000256" key="5">
    <source>
        <dbReference type="ARBA" id="ARBA00022989"/>
    </source>
</evidence>
<dbReference type="InterPro" id="IPR013783">
    <property type="entry name" value="Ig-like_fold"/>
</dbReference>
<feature type="chain" id="PRO_5034428286" evidence="12">
    <location>
        <begin position="40"/>
        <end position="525"/>
    </location>
</feature>
<evidence type="ECO:0000256" key="4">
    <source>
        <dbReference type="ARBA" id="ARBA00022729"/>
    </source>
</evidence>
<dbReference type="FunFam" id="2.60.40.10:FF:000208">
    <property type="entry name" value="Butyrophilin subfamily 1 member A1"/>
    <property type="match status" value="1"/>
</dbReference>
<dbReference type="FunFam" id="2.60.120.920:FF:000004">
    <property type="entry name" value="Butyrophilin subfamily 1 member A1"/>
    <property type="match status" value="1"/>
</dbReference>